<keyword evidence="1" id="KW-0812">Transmembrane</keyword>
<name>A0AAW5R0W7_9HYPH</name>
<dbReference type="AlphaFoldDB" id="A0AAW5R0W7"/>
<evidence type="ECO:0000256" key="1">
    <source>
        <dbReference type="SAM" id="Phobius"/>
    </source>
</evidence>
<protein>
    <submittedName>
        <fullName evidence="2">Uncharacterized protein</fullName>
    </submittedName>
</protein>
<dbReference type="Proteomes" id="UP001320898">
    <property type="component" value="Unassembled WGS sequence"/>
</dbReference>
<keyword evidence="1" id="KW-0472">Membrane</keyword>
<dbReference type="EMBL" id="JALIDZ010000005">
    <property type="protein sequence ID" value="MCT8972779.1"/>
    <property type="molecule type" value="Genomic_DNA"/>
</dbReference>
<dbReference type="RefSeq" id="WP_261616354.1">
    <property type="nucleotide sequence ID" value="NZ_JALIDZ010000005.1"/>
</dbReference>
<keyword evidence="3" id="KW-1185">Reference proteome</keyword>
<comment type="caution">
    <text evidence="2">The sequence shown here is derived from an EMBL/GenBank/DDBJ whole genome shotgun (WGS) entry which is preliminary data.</text>
</comment>
<gene>
    <name evidence="2" type="ORF">MUB46_13010</name>
</gene>
<evidence type="ECO:0000313" key="3">
    <source>
        <dbReference type="Proteomes" id="UP001320898"/>
    </source>
</evidence>
<accession>A0AAW5R0W7</accession>
<proteinExistence type="predicted"/>
<feature type="transmembrane region" description="Helical" evidence="1">
    <location>
        <begin position="44"/>
        <end position="68"/>
    </location>
</feature>
<evidence type="ECO:0000313" key="2">
    <source>
        <dbReference type="EMBL" id="MCT8972779.1"/>
    </source>
</evidence>
<sequence>MMRFLIAILAGILGAGLGLVAGWFVGEFLAWLFEVSCFEGACGYFVGLIAIIGGLVGLVAGPLIALVAGRRRAGREAPADAVPGRARAKTAGQFVGAIAVIVALGAGGTWLYAWLADDSLGGPNRAPPQLHYEIRFPAGTALPDTAAGVDVQLDTEKNQAWGDLFDDWTRRDGDRPMIAGFFELYFRASSRVLSVKLPEGPRYIFVLKLPRAPGQMAAYTDWHPADAVDEDGSAQPRAASGQEGVEIRYRVVYAGED</sequence>
<organism evidence="2 3">
    <name type="scientific">Microbaculum marinisediminis</name>
    <dbReference type="NCBI Taxonomy" id="2931392"/>
    <lineage>
        <taxon>Bacteria</taxon>
        <taxon>Pseudomonadati</taxon>
        <taxon>Pseudomonadota</taxon>
        <taxon>Alphaproteobacteria</taxon>
        <taxon>Hyphomicrobiales</taxon>
        <taxon>Tepidamorphaceae</taxon>
        <taxon>Microbaculum</taxon>
    </lineage>
</organism>
<keyword evidence="1" id="KW-1133">Transmembrane helix</keyword>
<reference evidence="2 3" key="1">
    <citation type="submission" date="2022-04" db="EMBL/GenBank/DDBJ databases">
        <authorList>
            <person name="Ye Y.-Q."/>
            <person name="Du Z.-J."/>
        </authorList>
    </citation>
    <scope>NUCLEOTIDE SEQUENCE [LARGE SCALE GENOMIC DNA]</scope>
    <source>
        <strain evidence="2 3">A6E488</strain>
    </source>
</reference>
<feature type="transmembrane region" description="Helical" evidence="1">
    <location>
        <begin position="94"/>
        <end position="115"/>
    </location>
</feature>